<proteinExistence type="inferred from homology"/>
<protein>
    <submittedName>
        <fullName evidence="3">S-methyl-5-thioribose-1-phosphate isomerase</fullName>
    </submittedName>
</protein>
<keyword evidence="4" id="KW-1185">Reference proteome</keyword>
<dbReference type="InterPro" id="IPR037171">
    <property type="entry name" value="NagB/RpiA_transferase-like"/>
</dbReference>
<evidence type="ECO:0000313" key="4">
    <source>
        <dbReference type="Proteomes" id="UP001212841"/>
    </source>
</evidence>
<dbReference type="Proteomes" id="UP001212841">
    <property type="component" value="Unassembled WGS sequence"/>
</dbReference>
<dbReference type="GO" id="GO:0046523">
    <property type="term" value="F:S-methyl-5-thioribose-1-phosphate isomerase activity"/>
    <property type="evidence" value="ECO:0007669"/>
    <property type="project" value="TreeGrafter"/>
</dbReference>
<dbReference type="EMBL" id="JADGJD010002121">
    <property type="protein sequence ID" value="KAJ3034767.1"/>
    <property type="molecule type" value="Genomic_DNA"/>
</dbReference>
<accession>A0AAD5S1K9</accession>
<dbReference type="AlphaFoldDB" id="A0AAD5S1K9"/>
<dbReference type="Pfam" id="PF01008">
    <property type="entry name" value="IF-2B"/>
    <property type="match status" value="1"/>
</dbReference>
<reference evidence="3" key="1">
    <citation type="submission" date="2020-05" db="EMBL/GenBank/DDBJ databases">
        <title>Phylogenomic resolution of chytrid fungi.</title>
        <authorList>
            <person name="Stajich J.E."/>
            <person name="Amses K."/>
            <person name="Simmons R."/>
            <person name="Seto K."/>
            <person name="Myers J."/>
            <person name="Bonds A."/>
            <person name="Quandt C.A."/>
            <person name="Barry K."/>
            <person name="Liu P."/>
            <person name="Grigoriev I."/>
            <person name="Longcore J.E."/>
            <person name="James T.Y."/>
        </authorList>
    </citation>
    <scope>NUCLEOTIDE SEQUENCE</scope>
    <source>
        <strain evidence="3">JEL0318</strain>
    </source>
</reference>
<dbReference type="InterPro" id="IPR042529">
    <property type="entry name" value="IF_2B-like_C"/>
</dbReference>
<evidence type="ECO:0000256" key="1">
    <source>
        <dbReference type="ARBA" id="ARBA00007251"/>
    </source>
</evidence>
<keyword evidence="3" id="KW-0413">Isomerase</keyword>
<comment type="similarity">
    <text evidence="1 2">Belongs to the eIF-2B alpha/beta/delta subunits family.</text>
</comment>
<dbReference type="PANTHER" id="PTHR43475">
    <property type="entry name" value="METHYLTHIORIBOSE-1-PHOSPHATE ISOMERASE"/>
    <property type="match status" value="1"/>
</dbReference>
<evidence type="ECO:0000256" key="2">
    <source>
        <dbReference type="RuleBase" id="RU003814"/>
    </source>
</evidence>
<gene>
    <name evidence="3" type="primary">MRI1_1</name>
    <name evidence="3" type="ORF">HK097_004402</name>
</gene>
<organism evidence="3 4">
    <name type="scientific">Rhizophlyctis rosea</name>
    <dbReference type="NCBI Taxonomy" id="64517"/>
    <lineage>
        <taxon>Eukaryota</taxon>
        <taxon>Fungi</taxon>
        <taxon>Fungi incertae sedis</taxon>
        <taxon>Chytridiomycota</taxon>
        <taxon>Chytridiomycota incertae sedis</taxon>
        <taxon>Chytridiomycetes</taxon>
        <taxon>Rhizophlyctidales</taxon>
        <taxon>Rhizophlyctidaceae</taxon>
        <taxon>Rhizophlyctis</taxon>
    </lineage>
</organism>
<name>A0AAD5S1K9_9FUNG</name>
<evidence type="ECO:0000313" key="3">
    <source>
        <dbReference type="EMBL" id="KAJ3034767.1"/>
    </source>
</evidence>
<feature type="non-terminal residue" evidence="3">
    <location>
        <position position="81"/>
    </location>
</feature>
<comment type="caution">
    <text evidence="3">The sequence shown here is derived from an EMBL/GenBank/DDBJ whole genome shotgun (WGS) entry which is preliminary data.</text>
</comment>
<dbReference type="PANTHER" id="PTHR43475:SF1">
    <property type="entry name" value="METHYLTHIORIBOSE-1-PHOSPHATE ISOMERASE"/>
    <property type="match status" value="1"/>
</dbReference>
<dbReference type="Gene3D" id="3.40.50.10470">
    <property type="entry name" value="Translation initiation factor eif-2b, domain 2"/>
    <property type="match status" value="1"/>
</dbReference>
<dbReference type="SUPFAM" id="SSF100950">
    <property type="entry name" value="NagB/RpiA/CoA transferase-like"/>
    <property type="match status" value="1"/>
</dbReference>
<dbReference type="GO" id="GO:0019509">
    <property type="term" value="P:L-methionine salvage from methylthioadenosine"/>
    <property type="evidence" value="ECO:0007669"/>
    <property type="project" value="TreeGrafter"/>
</dbReference>
<sequence>MASSLLLQKPITAIIVGADRVAANGDTANKIGTYQLAITAKHHGVLFIVAAPWTTIDLETRTGGDIVIEERAGIEVVQIRG</sequence>
<dbReference type="InterPro" id="IPR000649">
    <property type="entry name" value="IF-2B-related"/>
</dbReference>